<organismHost>
    <name type="scientific">Lepidoptera</name>
    <name type="common">moths &amp; butterflies</name>
    <dbReference type="NCBI Taxonomy" id="7088"/>
</organismHost>
<sequence length="529" mass="60669">MYLIVAAVLLIFIIVVLYNYVSLLTFAQDETIFPLERFNNVGVPLITPPTEIVIEGNEHECHKQLTPCQTHLDCDICREGLANCQYFDEKAIITITDAETNTEQTFTIEAGESYCLALDRERARSCNPHTGVWILAESPVGYSLLCSCLTPGLVTQLSLYNDCDVPVGCQPHGNIVSIYESPMRCACDTGFVPDFNVETQTPFCRSRRVRDMIENTDAFPVAPCERGYIRLDHTGLKPFYNTNIGIPDLCVIDPCSVDPISGERHSGYLQTYRLNFEDYHFCVCPIADGLFGVYNDQLNMIRPSPRQVTNACLKPFNVHISALRRIDYKFFWAHTDRTRSDEDVIAAVQESQLSSPRYRRMLFNYFTPHPAANIPSDHRIFKLSTSYSMLYTLNSNGAIGQNLYTRYRAISIRTQEPCFFPGHEGRCITHNPHLCIRRHANFQVGTAEFFTNYWCYLSRDEGWIQIWSPPDRYRAEEFPVALRNRLLWAIDNNDRTNNTINIVFSREALPTHRNEVRDILKTYANYSVT</sequence>
<accession>A0A077D0I8</accession>
<dbReference type="InterPro" id="IPR007784">
    <property type="entry name" value="PIR"/>
</dbReference>
<reference evidence="1" key="1">
    <citation type="submission" date="2014-05" db="EMBL/GenBank/DDBJ databases">
        <authorList>
            <person name="Hou D."/>
            <person name="Liu X."/>
            <person name="Yin F."/>
            <person name="Zhu Z."/>
            <person name="Wang J."/>
            <person name="Zhang L."/>
            <person name="Kou Z."/>
            <person name="Deng F."/>
            <person name="Wang H."/>
            <person name="Hu Z."/>
        </authorList>
    </citation>
    <scope>NUCLEOTIDE SEQUENCE</scope>
    <source>
        <strain evidence="1">CTa</strain>
    </source>
</reference>
<protein>
    <submittedName>
        <fullName evidence="1">Pif1</fullName>
    </submittedName>
</protein>
<name>A0A077D0I8_NPVMB</name>
<evidence type="ECO:0000313" key="1">
    <source>
        <dbReference type="EMBL" id="AIL25121.1"/>
    </source>
</evidence>
<organism evidence="1">
    <name type="scientific">Mamestra brassicae nuclear polyhedrosis virus</name>
    <name type="common">MbNPV</name>
    <dbReference type="NCBI Taxonomy" id="78219"/>
    <lineage>
        <taxon>Viruses</taxon>
        <taxon>Viruses incertae sedis</taxon>
        <taxon>Naldaviricetes</taxon>
        <taxon>Lefavirales</taxon>
        <taxon>Baculoviridae</taxon>
        <taxon>Alphabaculovirus</taxon>
        <taxon>Alphabaculovirus mabrassicae</taxon>
    </lineage>
</organism>
<dbReference type="EMBL" id="KJ871680">
    <property type="protein sequence ID" value="AIL25121.1"/>
    <property type="molecule type" value="Genomic_DNA"/>
</dbReference>
<proteinExistence type="predicted"/>
<dbReference type="Pfam" id="PF05092">
    <property type="entry name" value="PIF"/>
    <property type="match status" value="1"/>
</dbReference>